<comment type="catalytic activity">
    <reaction evidence="9 10">
        <text>guanosine(37) in tRNA + S-adenosyl-L-methionine = N(1)-methylguanosine(37) in tRNA + S-adenosyl-L-homocysteine + H(+)</text>
        <dbReference type="Rhea" id="RHEA:36899"/>
        <dbReference type="Rhea" id="RHEA-COMP:10145"/>
        <dbReference type="Rhea" id="RHEA-COMP:10147"/>
        <dbReference type="ChEBI" id="CHEBI:15378"/>
        <dbReference type="ChEBI" id="CHEBI:57856"/>
        <dbReference type="ChEBI" id="CHEBI:59789"/>
        <dbReference type="ChEBI" id="CHEBI:73542"/>
        <dbReference type="ChEBI" id="CHEBI:74269"/>
        <dbReference type="EC" id="2.1.1.228"/>
    </reaction>
</comment>
<dbReference type="SUPFAM" id="SSF53335">
    <property type="entry name" value="S-adenosyl-L-methionine-dependent methyltransferases"/>
    <property type="match status" value="1"/>
</dbReference>
<dbReference type="PANTHER" id="PTHR23245">
    <property type="entry name" value="TRNA METHYLTRANSFERASE"/>
    <property type="match status" value="1"/>
</dbReference>
<evidence type="ECO:0000259" key="11">
    <source>
        <dbReference type="PROSITE" id="PS51684"/>
    </source>
</evidence>
<dbReference type="GO" id="GO:0002939">
    <property type="term" value="P:tRNA N1-guanine methylation"/>
    <property type="evidence" value="ECO:0007669"/>
    <property type="project" value="TreeGrafter"/>
</dbReference>
<dbReference type="InterPro" id="IPR030382">
    <property type="entry name" value="MeTrfase_TRM5/TYW2"/>
</dbReference>
<evidence type="ECO:0000256" key="2">
    <source>
        <dbReference type="ARBA" id="ARBA00022490"/>
    </source>
</evidence>
<evidence type="ECO:0000256" key="10">
    <source>
        <dbReference type="HAMAP-Rule" id="MF_03152"/>
    </source>
</evidence>
<feature type="binding site" evidence="10">
    <location>
        <begin position="261"/>
        <end position="262"/>
    </location>
    <ligand>
        <name>S-adenosyl-L-methionine</name>
        <dbReference type="ChEBI" id="CHEBI:59789"/>
    </ligand>
</feature>
<dbReference type="GO" id="GO:0070901">
    <property type="term" value="P:mitochondrial tRNA methylation"/>
    <property type="evidence" value="ECO:0007669"/>
    <property type="project" value="UniProtKB-ARBA"/>
</dbReference>
<evidence type="ECO:0000256" key="7">
    <source>
        <dbReference type="ARBA" id="ARBA00023128"/>
    </source>
</evidence>
<evidence type="ECO:0000256" key="6">
    <source>
        <dbReference type="ARBA" id="ARBA00022694"/>
    </source>
</evidence>
<keyword evidence="6 10" id="KW-0819">tRNA processing</keyword>
<dbReference type="GO" id="GO:0052906">
    <property type="term" value="F:tRNA (guanine(37)-N1)-methyltransferase activity"/>
    <property type="evidence" value="ECO:0007669"/>
    <property type="project" value="UniProtKB-UniRule"/>
</dbReference>
<accession>A0AAD9Z6Z3</accession>
<keyword evidence="5 10" id="KW-0949">S-adenosyl-L-methionine</keyword>
<gene>
    <name evidence="10" type="primary">TRM5</name>
    <name evidence="12" type="ORF">OEA41_006039</name>
</gene>
<keyword evidence="4 10" id="KW-0808">Transferase</keyword>
<dbReference type="PANTHER" id="PTHR23245:SF36">
    <property type="entry name" value="TRNA (GUANINE(37)-N1)-METHYLTRANSFERASE"/>
    <property type="match status" value="1"/>
</dbReference>
<dbReference type="HAMAP" id="MF_03152">
    <property type="entry name" value="TRM5"/>
    <property type="match status" value="1"/>
</dbReference>
<comment type="similarity">
    <text evidence="1">Belongs to the class I-like SAM-binding methyltransferase superfamily. TRM5/TYW2 family.</text>
</comment>
<comment type="subcellular location">
    <subcellularLocation>
        <location evidence="10">Mitochondrion matrix</location>
    </subcellularLocation>
    <subcellularLocation>
        <location evidence="10">Nucleus</location>
    </subcellularLocation>
    <subcellularLocation>
        <location evidence="10">Cytoplasm</location>
    </subcellularLocation>
    <text evidence="10">Predominantly in the mitochondria and in the nucleus.</text>
</comment>
<comment type="subunit">
    <text evidence="10">Monomer.</text>
</comment>
<keyword evidence="13" id="KW-1185">Reference proteome</keyword>
<dbReference type="EC" id="2.1.1.228" evidence="10"/>
<dbReference type="EMBL" id="JASNWA010000007">
    <property type="protein sequence ID" value="KAK3172715.1"/>
    <property type="molecule type" value="Genomic_DNA"/>
</dbReference>
<dbReference type="Proteomes" id="UP001276659">
    <property type="component" value="Unassembled WGS sequence"/>
</dbReference>
<dbReference type="InterPro" id="IPR056743">
    <property type="entry name" value="TRM5-TYW2-like_MTfase"/>
</dbReference>
<keyword evidence="3 10" id="KW-0489">Methyltransferase</keyword>
<protein>
    <recommendedName>
        <fullName evidence="10">tRNA (guanine(37)-N1)-methyltransferase</fullName>
        <ecNumber evidence="10">2.1.1.228</ecNumber>
    </recommendedName>
    <alternativeName>
        <fullName evidence="10">M1G-methyltransferase</fullName>
    </alternativeName>
    <alternativeName>
        <fullName evidence="10">tRNA [GM37] methyltransferase</fullName>
    </alternativeName>
    <alternativeName>
        <fullName evidence="10">tRNA methyltransferase 5</fullName>
    </alternativeName>
</protein>
<dbReference type="Gene3D" id="3.40.50.150">
    <property type="entry name" value="Vaccinia Virus protein VP39"/>
    <property type="match status" value="1"/>
</dbReference>
<evidence type="ECO:0000256" key="1">
    <source>
        <dbReference type="ARBA" id="ARBA00009775"/>
    </source>
</evidence>
<evidence type="ECO:0000256" key="8">
    <source>
        <dbReference type="ARBA" id="ARBA00023242"/>
    </source>
</evidence>
<evidence type="ECO:0000256" key="9">
    <source>
        <dbReference type="ARBA" id="ARBA00047783"/>
    </source>
</evidence>
<dbReference type="InterPro" id="IPR056744">
    <property type="entry name" value="TRM5/TYW2-like_N"/>
</dbReference>
<dbReference type="Pfam" id="PF02475">
    <property type="entry name" value="TRM5-TYW2_MTfase"/>
    <property type="match status" value="1"/>
</dbReference>
<evidence type="ECO:0000256" key="5">
    <source>
        <dbReference type="ARBA" id="ARBA00022691"/>
    </source>
</evidence>
<evidence type="ECO:0000313" key="12">
    <source>
        <dbReference type="EMBL" id="KAK3172715.1"/>
    </source>
</evidence>
<evidence type="ECO:0000313" key="13">
    <source>
        <dbReference type="Proteomes" id="UP001276659"/>
    </source>
</evidence>
<dbReference type="GO" id="GO:0005759">
    <property type="term" value="C:mitochondrial matrix"/>
    <property type="evidence" value="ECO:0007669"/>
    <property type="project" value="UniProtKB-SubCell"/>
</dbReference>
<reference evidence="12" key="1">
    <citation type="submission" date="2022-11" db="EMBL/GenBank/DDBJ databases">
        <title>Chromosomal genome sequence assembly and mating type (MAT) locus characterization of the leprose asexual lichenized fungus Lepraria neglecta (Nyl.) Erichsen.</title>
        <authorList>
            <person name="Allen J.L."/>
            <person name="Pfeffer B."/>
        </authorList>
    </citation>
    <scope>NUCLEOTIDE SEQUENCE</scope>
    <source>
        <strain evidence="12">Allen 5258</strain>
    </source>
</reference>
<dbReference type="GO" id="GO:0005634">
    <property type="term" value="C:nucleus"/>
    <property type="evidence" value="ECO:0007669"/>
    <property type="project" value="UniProtKB-SubCell"/>
</dbReference>
<sequence>MIRPPVNRAMRVLDRSFFKKNVTLSAARVFDRKQISKIRAELGHDVLRIGRMQSVQSIRSPTGEESKAVLLHPRIKSIDASTWSRKISELVKSSQIDLTPYNLEIDYDYWNYHDIMGAILPEEEQDEYPTGFSIVGHVAHLNLREEYLPYKTLIAQVLLDKNPTIRAVINKTDEVGDQNAYRTFSYELLAGEHDLNVEVHEGNCTFRFDYSKVYWNSRLETEHRRLVEKFRSGEAVCDVMAGVGPFAVPAGKKGVFVWANDLNPDSFGSLGEAVERNKVCAPLPEALEIIYRILMALKVSRFVKPFNEDGRTFIRDSATKLLETDTQVDITPKESRAQRQNPSLRKVPRTIVTAPKTFNHYVLNLPASAITFLPAFIGLYAGHSDLFTPHTSTKLPMIHVYCFSTKSDDNKEEEIKICKEISEQIGYEMKPGDPEKEGEVEIWDVRDVAPLKRMFCASFRLPKEVAFREMLKD</sequence>
<comment type="caution">
    <text evidence="12">The sequence shown here is derived from an EMBL/GenBank/DDBJ whole genome shotgun (WGS) entry which is preliminary data.</text>
</comment>
<name>A0AAD9Z6Z3_9LECA</name>
<organism evidence="12 13">
    <name type="scientific">Lepraria neglecta</name>
    <dbReference type="NCBI Taxonomy" id="209136"/>
    <lineage>
        <taxon>Eukaryota</taxon>
        <taxon>Fungi</taxon>
        <taxon>Dikarya</taxon>
        <taxon>Ascomycota</taxon>
        <taxon>Pezizomycotina</taxon>
        <taxon>Lecanoromycetes</taxon>
        <taxon>OSLEUM clade</taxon>
        <taxon>Lecanoromycetidae</taxon>
        <taxon>Lecanorales</taxon>
        <taxon>Lecanorineae</taxon>
        <taxon>Stereocaulaceae</taxon>
        <taxon>Lepraria</taxon>
    </lineage>
</organism>
<feature type="binding site" evidence="10">
    <location>
        <position position="223"/>
    </location>
    <ligand>
        <name>S-adenosyl-L-methionine</name>
        <dbReference type="ChEBI" id="CHEBI:59789"/>
    </ligand>
</feature>
<comment type="function">
    <text evidence="10">Specifically methylates the N1 position of guanosine-37 in various cytoplasmic and mitochondrial tRNAs. Methylation is not dependent on the nature of the nucleoside 5' of the target nucleoside. This is the first step in the biosynthesis of wybutosine (yW), a modified base adjacent to the anticodon of tRNAs and required for accurate decoding.</text>
</comment>
<dbReference type="FunFam" id="3.30.300.110:FF:000001">
    <property type="entry name" value="tRNA (guanine(37)-N1)-methyltransferase"/>
    <property type="match status" value="1"/>
</dbReference>
<dbReference type="InterPro" id="IPR025792">
    <property type="entry name" value="tRNA_Gua_MeTrfase_euk"/>
</dbReference>
<proteinExistence type="inferred from homology"/>
<evidence type="ECO:0000256" key="3">
    <source>
        <dbReference type="ARBA" id="ARBA00022603"/>
    </source>
</evidence>
<dbReference type="PROSITE" id="PS51684">
    <property type="entry name" value="SAM_MT_TRM5_TYW2"/>
    <property type="match status" value="1"/>
</dbReference>
<dbReference type="Pfam" id="PF25133">
    <property type="entry name" value="TYW2_N_2"/>
    <property type="match status" value="1"/>
</dbReference>
<dbReference type="InterPro" id="IPR029063">
    <property type="entry name" value="SAM-dependent_MTases_sf"/>
</dbReference>
<evidence type="ECO:0000256" key="4">
    <source>
        <dbReference type="ARBA" id="ARBA00022679"/>
    </source>
</evidence>
<comment type="similarity">
    <text evidence="10">Belongs to the TRM5 / TYW2 family.</text>
</comment>
<dbReference type="AlphaFoldDB" id="A0AAD9Z6Z3"/>
<keyword evidence="8 10" id="KW-0539">Nucleus</keyword>
<keyword evidence="7 10" id="KW-0496">Mitochondrion</keyword>
<feature type="binding site" evidence="10">
    <location>
        <begin position="309"/>
        <end position="310"/>
    </location>
    <ligand>
        <name>S-adenosyl-L-methionine</name>
        <dbReference type="ChEBI" id="CHEBI:59789"/>
    </ligand>
</feature>
<dbReference type="Gene3D" id="3.30.300.110">
    <property type="entry name" value="Met-10+ protein-like domains"/>
    <property type="match status" value="1"/>
</dbReference>
<keyword evidence="2 10" id="KW-0963">Cytoplasm</keyword>
<feature type="binding site" evidence="10">
    <location>
        <position position="364"/>
    </location>
    <ligand>
        <name>S-adenosyl-L-methionine</name>
        <dbReference type="ChEBI" id="CHEBI:59789"/>
    </ligand>
</feature>
<feature type="domain" description="SAM-dependent methyltransferase TRM5/TYW2-type" evidence="11">
    <location>
        <begin position="132"/>
        <end position="463"/>
    </location>
</feature>